<dbReference type="AlphaFoldDB" id="A0A9J6RKN7"/>
<keyword evidence="3" id="KW-1185">Reference proteome</keyword>
<evidence type="ECO:0000313" key="2">
    <source>
        <dbReference type="EMBL" id="MCZ0864897.1"/>
    </source>
</evidence>
<dbReference type="CDD" id="cd04301">
    <property type="entry name" value="NAT_SF"/>
    <property type="match status" value="1"/>
</dbReference>
<evidence type="ECO:0000313" key="3">
    <source>
        <dbReference type="Proteomes" id="UP001069090"/>
    </source>
</evidence>
<keyword evidence="2" id="KW-0012">Acyltransferase</keyword>
<dbReference type="EMBL" id="JAPTGG010000004">
    <property type="protein sequence ID" value="MCZ0864897.1"/>
    <property type="molecule type" value="Genomic_DNA"/>
</dbReference>
<accession>A0A9J6RKN7</accession>
<keyword evidence="2" id="KW-0808">Transferase</keyword>
<dbReference type="InterPro" id="IPR016181">
    <property type="entry name" value="Acyl_CoA_acyltransferase"/>
</dbReference>
<name>A0A9J6RKN7_9GAMM</name>
<feature type="domain" description="N-acetyltransferase" evidence="1">
    <location>
        <begin position="1"/>
        <end position="147"/>
    </location>
</feature>
<dbReference type="InterPro" id="IPR000182">
    <property type="entry name" value="GNAT_dom"/>
</dbReference>
<evidence type="ECO:0000259" key="1">
    <source>
        <dbReference type="PROSITE" id="PS51186"/>
    </source>
</evidence>
<dbReference type="PROSITE" id="PS51186">
    <property type="entry name" value="GNAT"/>
    <property type="match status" value="1"/>
</dbReference>
<dbReference type="Gene3D" id="3.40.630.30">
    <property type="match status" value="1"/>
</dbReference>
<dbReference type="Proteomes" id="UP001069090">
    <property type="component" value="Unassembled WGS sequence"/>
</dbReference>
<dbReference type="Pfam" id="PF13508">
    <property type="entry name" value="Acetyltransf_7"/>
    <property type="match status" value="1"/>
</dbReference>
<reference evidence="2 3" key="1">
    <citation type="submission" date="2022-12" db="EMBL/GenBank/DDBJ databases">
        <title>Dasania phycosphaerae sp. nov., isolated from particulate material of the south coast of Korea.</title>
        <authorList>
            <person name="Jiang Y."/>
        </authorList>
    </citation>
    <scope>NUCLEOTIDE SEQUENCE [LARGE SCALE GENOMIC DNA]</scope>
    <source>
        <strain evidence="2 3">GY-19</strain>
    </source>
</reference>
<dbReference type="GO" id="GO:0016747">
    <property type="term" value="F:acyltransferase activity, transferring groups other than amino-acyl groups"/>
    <property type="evidence" value="ECO:0007669"/>
    <property type="project" value="InterPro"/>
</dbReference>
<sequence length="185" mass="20858">MQQLVTDTGFFSPQEVAIAVELVEQHLQQGSASGYFFLFADDHAQPQQLRGYSCYGPIPQIDNSFDLYWLAVAPSQQGLGLGKQLLQSTESLVQAAAGQSLIIETSGREQYLPTRRFYEAMAYRISEQIRDFYGPGDDKIIYRKDFFAMERATDAHDRAINNSAIALNIKACYKLLHFTAQPFTK</sequence>
<protein>
    <submittedName>
        <fullName evidence="2">GNAT family N-acetyltransferase</fullName>
        <ecNumber evidence="2">2.3.1.-</ecNumber>
    </submittedName>
</protein>
<proteinExistence type="predicted"/>
<dbReference type="EC" id="2.3.1.-" evidence="2"/>
<gene>
    <name evidence="2" type="ORF">O0V09_06775</name>
</gene>
<comment type="caution">
    <text evidence="2">The sequence shown here is derived from an EMBL/GenBank/DDBJ whole genome shotgun (WGS) entry which is preliminary data.</text>
</comment>
<dbReference type="RefSeq" id="WP_258331050.1">
    <property type="nucleotide sequence ID" value="NZ_JAPTGG010000004.1"/>
</dbReference>
<organism evidence="2 3">
    <name type="scientific">Dasania phycosphaerae</name>
    <dbReference type="NCBI Taxonomy" id="2950436"/>
    <lineage>
        <taxon>Bacteria</taxon>
        <taxon>Pseudomonadati</taxon>
        <taxon>Pseudomonadota</taxon>
        <taxon>Gammaproteobacteria</taxon>
        <taxon>Cellvibrionales</taxon>
        <taxon>Spongiibacteraceae</taxon>
        <taxon>Dasania</taxon>
    </lineage>
</organism>
<dbReference type="SUPFAM" id="SSF55729">
    <property type="entry name" value="Acyl-CoA N-acyltransferases (Nat)"/>
    <property type="match status" value="1"/>
</dbReference>